<dbReference type="Gene3D" id="1.10.150.130">
    <property type="match status" value="1"/>
</dbReference>
<evidence type="ECO:0000256" key="3">
    <source>
        <dbReference type="ARBA" id="ARBA00023125"/>
    </source>
</evidence>
<evidence type="ECO:0000313" key="10">
    <source>
        <dbReference type="Proteomes" id="UP001429354"/>
    </source>
</evidence>
<dbReference type="PANTHER" id="PTHR30349">
    <property type="entry name" value="PHAGE INTEGRASE-RELATED"/>
    <property type="match status" value="1"/>
</dbReference>
<dbReference type="Gene3D" id="1.10.443.10">
    <property type="entry name" value="Intergrase catalytic core"/>
    <property type="match status" value="1"/>
</dbReference>
<reference evidence="9 10" key="1">
    <citation type="submission" date="2018-07" db="EMBL/GenBank/DDBJ databases">
        <title>Whole genome Sequencing of Pseudoxanthomonas gei KCTC 32298 (T).</title>
        <authorList>
            <person name="Kumar S."/>
            <person name="Bansal K."/>
            <person name="Kaur A."/>
            <person name="Patil P."/>
            <person name="Sharma S."/>
            <person name="Patil P.B."/>
        </authorList>
    </citation>
    <scope>NUCLEOTIDE SEQUENCE [LARGE SCALE GENOMIC DNA]</scope>
    <source>
        <strain evidence="9 10">KCTC 32298</strain>
    </source>
</reference>
<feature type="domain" description="Core-binding (CB)" evidence="8">
    <location>
        <begin position="135"/>
        <end position="228"/>
    </location>
</feature>
<evidence type="ECO:0000256" key="4">
    <source>
        <dbReference type="ARBA" id="ARBA00023172"/>
    </source>
</evidence>
<dbReference type="InterPro" id="IPR011010">
    <property type="entry name" value="DNA_brk_join_enz"/>
</dbReference>
<keyword evidence="3 5" id="KW-0238">DNA-binding</keyword>
<dbReference type="PROSITE" id="PS51898">
    <property type="entry name" value="TYR_RECOMBINASE"/>
    <property type="match status" value="1"/>
</dbReference>
<sequence>MTEKVKSLKTRDVVEARRRLIKALAVMQTEIDEALASPIKGNAEVLLQQAQQLRQQMELGAITAREAEVTMDAALDLLLFKEERLRGLEETTEEEVTTEKGNLQTVQSGGHPPLSPADIATIRRSFDVVAGRRETALALLMEAHLAELKKDGVVRASTRIEKERRIGDFVVWFGGNRSWKEVRRSVAVDYLKHLKGKEIGKKGSGERLSRSSLVKWLSDLRVFFKWILDHEDADTRPLNPFHELQPAKDVRGKLPAHRPWRNEEVAAMLEGIPAGDPLWPLTVLAAYSGARLDELASLKVSNVDGDSFMVTEGKRQASVRRVPVHPIVAPMVARLVESSADGYLIPGLLPGGYDNKRSHLIGKRFGYLKGKLEIGDERLVFHSFRNTVESQMLSRGVPLERAQLIVGHENLGSSTPYVDRGSVQDVENHKALGLISYGKVDFYVSEGGAKVAVTVKAKARKRK</sequence>
<feature type="region of interest" description="Disordered" evidence="6">
    <location>
        <begin position="89"/>
        <end position="114"/>
    </location>
</feature>
<name>A0ABX0AF80_9GAMM</name>
<evidence type="ECO:0000259" key="8">
    <source>
        <dbReference type="PROSITE" id="PS51900"/>
    </source>
</evidence>
<evidence type="ECO:0000313" key="9">
    <source>
        <dbReference type="EMBL" id="NDK38805.1"/>
    </source>
</evidence>
<dbReference type="SUPFAM" id="SSF56349">
    <property type="entry name" value="DNA breaking-rejoining enzymes"/>
    <property type="match status" value="1"/>
</dbReference>
<dbReference type="Pfam" id="PF00589">
    <property type="entry name" value="Phage_integrase"/>
    <property type="match status" value="1"/>
</dbReference>
<keyword evidence="4" id="KW-0233">DNA recombination</keyword>
<dbReference type="Proteomes" id="UP001429354">
    <property type="component" value="Unassembled WGS sequence"/>
</dbReference>
<dbReference type="InterPro" id="IPR002104">
    <property type="entry name" value="Integrase_catalytic"/>
</dbReference>
<dbReference type="InterPro" id="IPR013762">
    <property type="entry name" value="Integrase-like_cat_sf"/>
</dbReference>
<keyword evidence="2" id="KW-0229">DNA integration</keyword>
<comment type="similarity">
    <text evidence="1">Belongs to the 'phage' integrase family.</text>
</comment>
<organism evidence="9 10">
    <name type="scientific">Pseudoxanthomonas gei</name>
    <dbReference type="NCBI Taxonomy" id="1383030"/>
    <lineage>
        <taxon>Bacteria</taxon>
        <taxon>Pseudomonadati</taxon>
        <taxon>Pseudomonadota</taxon>
        <taxon>Gammaproteobacteria</taxon>
        <taxon>Lysobacterales</taxon>
        <taxon>Lysobacteraceae</taxon>
        <taxon>Pseudoxanthomonas</taxon>
    </lineage>
</organism>
<evidence type="ECO:0000256" key="1">
    <source>
        <dbReference type="ARBA" id="ARBA00008857"/>
    </source>
</evidence>
<dbReference type="InterPro" id="IPR050090">
    <property type="entry name" value="Tyrosine_recombinase_XerCD"/>
</dbReference>
<dbReference type="InterPro" id="IPR010998">
    <property type="entry name" value="Integrase_recombinase_N"/>
</dbReference>
<evidence type="ECO:0008006" key="11">
    <source>
        <dbReference type="Google" id="ProtNLM"/>
    </source>
</evidence>
<dbReference type="PROSITE" id="PS51900">
    <property type="entry name" value="CB"/>
    <property type="match status" value="1"/>
</dbReference>
<protein>
    <recommendedName>
        <fullName evidence="11">Site-specific recombinase XerD</fullName>
    </recommendedName>
</protein>
<keyword evidence="10" id="KW-1185">Reference proteome</keyword>
<evidence type="ECO:0000256" key="2">
    <source>
        <dbReference type="ARBA" id="ARBA00022908"/>
    </source>
</evidence>
<dbReference type="EMBL" id="QOVG01000004">
    <property type="protein sequence ID" value="NDK38805.1"/>
    <property type="molecule type" value="Genomic_DNA"/>
</dbReference>
<dbReference type="PANTHER" id="PTHR30349:SF41">
    <property type="entry name" value="INTEGRASE_RECOMBINASE PROTEIN MJ0367-RELATED"/>
    <property type="match status" value="1"/>
</dbReference>
<evidence type="ECO:0000256" key="6">
    <source>
        <dbReference type="SAM" id="MobiDB-lite"/>
    </source>
</evidence>
<comment type="caution">
    <text evidence="9">The sequence shown here is derived from an EMBL/GenBank/DDBJ whole genome shotgun (WGS) entry which is preliminary data.</text>
</comment>
<evidence type="ECO:0000259" key="7">
    <source>
        <dbReference type="PROSITE" id="PS51898"/>
    </source>
</evidence>
<proteinExistence type="inferred from homology"/>
<evidence type="ECO:0000256" key="5">
    <source>
        <dbReference type="PROSITE-ProRule" id="PRU01248"/>
    </source>
</evidence>
<feature type="domain" description="Tyr recombinase" evidence="7">
    <location>
        <begin position="253"/>
        <end position="431"/>
    </location>
</feature>
<gene>
    <name evidence="9" type="ORF">DT603_08135</name>
</gene>
<dbReference type="InterPro" id="IPR044068">
    <property type="entry name" value="CB"/>
</dbReference>
<accession>A0ABX0AF80</accession>